<comment type="caution">
    <text evidence="1">The sequence shown here is derived from an EMBL/GenBank/DDBJ whole genome shotgun (WGS) entry which is preliminary data.</text>
</comment>
<gene>
    <name evidence="1" type="ORF">LCGC14_1554100</name>
</gene>
<dbReference type="AlphaFoldDB" id="A0A0F9IPG0"/>
<sequence length="117" mass="13103">MSKLEALQGKSQVFNIGGVELELKPLTVDELSLFSIDDKAPMEEQMKSTKTLISKVLKNSVPDATDEEINNISLEHLQDMMDAIMKLHKFEGDSKLQKVKDAIKARQSQGKTATERQ</sequence>
<accession>A0A0F9IPG0</accession>
<name>A0A0F9IPG0_9ZZZZ</name>
<organism evidence="1">
    <name type="scientific">marine sediment metagenome</name>
    <dbReference type="NCBI Taxonomy" id="412755"/>
    <lineage>
        <taxon>unclassified sequences</taxon>
        <taxon>metagenomes</taxon>
        <taxon>ecological metagenomes</taxon>
    </lineage>
</organism>
<evidence type="ECO:0000313" key="1">
    <source>
        <dbReference type="EMBL" id="KKM53672.1"/>
    </source>
</evidence>
<dbReference type="EMBL" id="LAZR01011920">
    <property type="protein sequence ID" value="KKM53672.1"/>
    <property type="molecule type" value="Genomic_DNA"/>
</dbReference>
<protein>
    <submittedName>
        <fullName evidence="1">Uncharacterized protein</fullName>
    </submittedName>
</protein>
<reference evidence="1" key="1">
    <citation type="journal article" date="2015" name="Nature">
        <title>Complex archaea that bridge the gap between prokaryotes and eukaryotes.</title>
        <authorList>
            <person name="Spang A."/>
            <person name="Saw J.H."/>
            <person name="Jorgensen S.L."/>
            <person name="Zaremba-Niedzwiedzka K."/>
            <person name="Martijn J."/>
            <person name="Lind A.E."/>
            <person name="van Eijk R."/>
            <person name="Schleper C."/>
            <person name="Guy L."/>
            <person name="Ettema T.J."/>
        </authorList>
    </citation>
    <scope>NUCLEOTIDE SEQUENCE</scope>
</reference>
<proteinExistence type="predicted"/>